<gene>
    <name evidence="1" type="ORF">VSX56_10910</name>
</gene>
<reference evidence="1 2" key="1">
    <citation type="submission" date="2024-01" db="EMBL/GenBank/DDBJ databases">
        <authorList>
            <person name="Deng Y."/>
            <person name="Su J."/>
        </authorList>
    </citation>
    <scope>NUCLEOTIDE SEQUENCE [LARGE SCALE GENOMIC DNA]</scope>
    <source>
        <strain evidence="1 2">CPCC 100088</strain>
    </source>
</reference>
<evidence type="ECO:0000313" key="1">
    <source>
        <dbReference type="EMBL" id="MER5172285.1"/>
    </source>
</evidence>
<keyword evidence="2" id="KW-1185">Reference proteome</keyword>
<sequence>MDVILHLGVHRTATTSFQNWMLANSGILSRQGVAFWGPERTRAGLFSGLIKRADLVSAQDILSARRSTTRIRMEIDRIEDQGFHTLIISEENLIGSIPHCLSYGMLYPDARGRLERVAMVLGPHLTGVAMGIRRYDAWWASMLAVERVRGGEAATPQRLRMLAQNGRGWPCVIDAVEGAFGVRPQVWTHEAMAGRHEILLRRLAPKLSLTPGLTVAVERANAAAAVQGQLGRGYMPFSIMQRGQMTARYQAELETLRRGRRDLAIMETGGAAPGGYSAMPLTEEGWVDDQQNRGRQASGMG</sequence>
<dbReference type="EMBL" id="JAYWLC010000007">
    <property type="protein sequence ID" value="MER5172285.1"/>
    <property type="molecule type" value="Genomic_DNA"/>
</dbReference>
<comment type="caution">
    <text evidence="1">The sequence shown here is derived from an EMBL/GenBank/DDBJ whole genome shotgun (WGS) entry which is preliminary data.</text>
</comment>
<protein>
    <recommendedName>
        <fullName evidence="3">Sulfotransferase family protein</fullName>
    </recommendedName>
</protein>
<dbReference type="Proteomes" id="UP001438953">
    <property type="component" value="Unassembled WGS sequence"/>
</dbReference>
<evidence type="ECO:0008006" key="3">
    <source>
        <dbReference type="Google" id="ProtNLM"/>
    </source>
</evidence>
<evidence type="ECO:0000313" key="2">
    <source>
        <dbReference type="Proteomes" id="UP001438953"/>
    </source>
</evidence>
<proteinExistence type="predicted"/>
<name>A0ABV1SHA7_9RHOB</name>
<reference evidence="1 2" key="2">
    <citation type="submission" date="2024-06" db="EMBL/GenBank/DDBJ databases">
        <title>Thioclava kandeliae sp. nov. from a rhizosphere soil sample of Kandelia candel in a mangrove.</title>
        <authorList>
            <person name="Mu T."/>
        </authorList>
    </citation>
    <scope>NUCLEOTIDE SEQUENCE [LARGE SCALE GENOMIC DNA]</scope>
    <source>
        <strain evidence="1 2">CPCC 100088</strain>
    </source>
</reference>
<accession>A0ABV1SHA7</accession>
<organism evidence="1 2">
    <name type="scientific">Thioclava kandeliae</name>
    <dbReference type="NCBI Taxonomy" id="3070818"/>
    <lineage>
        <taxon>Bacteria</taxon>
        <taxon>Pseudomonadati</taxon>
        <taxon>Pseudomonadota</taxon>
        <taxon>Alphaproteobacteria</taxon>
        <taxon>Rhodobacterales</taxon>
        <taxon>Paracoccaceae</taxon>
        <taxon>Thioclava</taxon>
    </lineage>
</organism>